<feature type="transmembrane region" description="Helical" evidence="1">
    <location>
        <begin position="53"/>
        <end position="72"/>
    </location>
</feature>
<accession>A0ABX2JMV2</accession>
<feature type="domain" description="Phage shock protein PspC N-terminal" evidence="2">
    <location>
        <begin position="20"/>
        <end position="65"/>
    </location>
</feature>
<evidence type="ECO:0000259" key="2">
    <source>
        <dbReference type="Pfam" id="PF04024"/>
    </source>
</evidence>
<evidence type="ECO:0000256" key="1">
    <source>
        <dbReference type="SAM" id="Phobius"/>
    </source>
</evidence>
<evidence type="ECO:0000313" key="3">
    <source>
        <dbReference type="EMBL" id="NTS65804.1"/>
    </source>
</evidence>
<dbReference type="InterPro" id="IPR007168">
    <property type="entry name" value="Phageshock_PspC_N"/>
</dbReference>
<evidence type="ECO:0000313" key="4">
    <source>
        <dbReference type="Proteomes" id="UP000621447"/>
    </source>
</evidence>
<keyword evidence="1" id="KW-0812">Transmembrane</keyword>
<dbReference type="Proteomes" id="UP000621447">
    <property type="component" value="Unassembled WGS sequence"/>
</dbReference>
<keyword evidence="1" id="KW-0472">Membrane</keyword>
<comment type="caution">
    <text evidence="3">The sequence shown here is derived from an EMBL/GenBank/DDBJ whole genome shotgun (WGS) entry which is preliminary data.</text>
</comment>
<gene>
    <name evidence="3" type="ORF">HRV97_11590</name>
</gene>
<keyword evidence="1" id="KW-1133">Transmembrane helix</keyword>
<name>A0ABX2JMV2_9SPHN</name>
<dbReference type="Pfam" id="PF04024">
    <property type="entry name" value="PspC"/>
    <property type="match status" value="1"/>
</dbReference>
<proteinExistence type="predicted"/>
<dbReference type="EMBL" id="JABULH010000004">
    <property type="protein sequence ID" value="NTS65804.1"/>
    <property type="molecule type" value="Genomic_DNA"/>
</dbReference>
<feature type="transmembrane region" description="Helical" evidence="1">
    <location>
        <begin position="21"/>
        <end position="41"/>
    </location>
</feature>
<sequence>MTDRAITSDKLKSDKPARDSIFGVCAALAADFGFNPLWLRLAIGAGLMVNMEAALAAYVVLGVIVLISRLAAPDVKTRQIPAAENVALVASEQDMDEVPLAHAA</sequence>
<reference evidence="3 4" key="1">
    <citation type="submission" date="2020-06" db="EMBL/GenBank/DDBJ databases">
        <title>Sphingomonas hominis sp. nov., a member of the Sphingomonas, isolated from the hair of a 22-year-old girl.</title>
        <authorList>
            <person name="Zhang D.-F."/>
            <person name="Cui X.-W."/>
        </authorList>
    </citation>
    <scope>NUCLEOTIDE SEQUENCE [LARGE SCALE GENOMIC DNA]</scope>
    <source>
        <strain evidence="3 4">HHU CXW</strain>
    </source>
</reference>
<dbReference type="RefSeq" id="WP_174194417.1">
    <property type="nucleotide sequence ID" value="NZ_JABULH010000004.1"/>
</dbReference>
<organism evidence="3 4">
    <name type="scientific">Sphingomonas hominis</name>
    <dbReference type="NCBI Taxonomy" id="2741495"/>
    <lineage>
        <taxon>Bacteria</taxon>
        <taxon>Pseudomonadati</taxon>
        <taxon>Pseudomonadota</taxon>
        <taxon>Alphaproteobacteria</taxon>
        <taxon>Sphingomonadales</taxon>
        <taxon>Sphingomonadaceae</taxon>
        <taxon>Sphingomonas</taxon>
    </lineage>
</organism>
<protein>
    <submittedName>
        <fullName evidence="3">PspC domain-containing protein</fullName>
    </submittedName>
</protein>
<keyword evidence="4" id="KW-1185">Reference proteome</keyword>